<accession>A0A9W5IRN1</accession>
<dbReference type="EMBL" id="ACEO02000004">
    <property type="protein sequence ID" value="EFC52420.1"/>
    <property type="molecule type" value="Genomic_DNA"/>
</dbReference>
<reference evidence="1 2" key="1">
    <citation type="submission" date="2010-01" db="EMBL/GenBank/DDBJ databases">
        <authorList>
            <person name="Weinstock G."/>
            <person name="Sodergren E."/>
            <person name="Clifton S."/>
            <person name="Fulton L."/>
            <person name="Fulton B."/>
            <person name="Courtney L."/>
            <person name="Fronick C."/>
            <person name="Harrison M."/>
            <person name="Strong C."/>
            <person name="Farmer C."/>
            <person name="Delahaunty K."/>
            <person name="Markovic C."/>
            <person name="Hall O."/>
            <person name="Minx P."/>
            <person name="Tomlinson C."/>
            <person name="Mitreva M."/>
            <person name="Nelson J."/>
            <person name="Hou S."/>
            <person name="Wollam A."/>
            <person name="Pepin K.H."/>
            <person name="Johnson M."/>
            <person name="Bhonagiri V."/>
            <person name="Nash W.E."/>
            <person name="Warren W."/>
            <person name="Chinwalla A."/>
            <person name="Mardis E.R."/>
            <person name="Wilson R.K."/>
        </authorList>
    </citation>
    <scope>NUCLEOTIDE SEQUENCE [LARGE SCALE GENOMIC DNA]</scope>
    <source>
        <strain evidence="1 2">NJ9703</strain>
    </source>
</reference>
<gene>
    <name evidence="1" type="ORF">NEISUBOT_04166</name>
</gene>
<protein>
    <submittedName>
        <fullName evidence="1">Uncharacterized protein</fullName>
    </submittedName>
</protein>
<name>A0A9W5IRN1_NEISU</name>
<proteinExistence type="predicted"/>
<evidence type="ECO:0000313" key="2">
    <source>
        <dbReference type="Proteomes" id="UP000004621"/>
    </source>
</evidence>
<dbReference type="RefSeq" id="WP_004519812.1">
    <property type="nucleotide sequence ID" value="NZ_ACEO02000004.1"/>
</dbReference>
<comment type="caution">
    <text evidence="1">The sequence shown here is derived from an EMBL/GenBank/DDBJ whole genome shotgun (WGS) entry which is preliminary data.</text>
</comment>
<sequence>MNKTLFFILITLLIQPVYAEKIRYDKPEYWQLIHSYPDKSKSIYGNTLIRSLSPQSLLMEIRHKKAKPLPKNNSINSQKNMIGKDYIKARFKLQIDCENQKMAYEDFAFFDSKDQLSAYGVLSSEELQWFEIKNNLIAEKLYRFTCEF</sequence>
<dbReference type="AlphaFoldDB" id="A0A9W5IRN1"/>
<organism evidence="1 2">
    <name type="scientific">Neisseria subflava NJ9703</name>
    <dbReference type="NCBI Taxonomy" id="546268"/>
    <lineage>
        <taxon>Bacteria</taxon>
        <taxon>Pseudomonadati</taxon>
        <taxon>Pseudomonadota</taxon>
        <taxon>Betaproteobacteria</taxon>
        <taxon>Neisseriales</taxon>
        <taxon>Neisseriaceae</taxon>
        <taxon>Neisseria</taxon>
    </lineage>
</organism>
<dbReference type="Proteomes" id="UP000004621">
    <property type="component" value="Unassembled WGS sequence"/>
</dbReference>
<evidence type="ECO:0000313" key="1">
    <source>
        <dbReference type="EMBL" id="EFC52420.1"/>
    </source>
</evidence>